<reference evidence="2 3" key="1">
    <citation type="journal article" date="2021" name="bioRxiv">
        <title>Chromosome-scale and haplotype-resolved genome assembly of a tetraploid potato cultivar.</title>
        <authorList>
            <person name="Sun H."/>
            <person name="Jiao W.-B."/>
            <person name="Krause K."/>
            <person name="Campoy J.A."/>
            <person name="Goel M."/>
            <person name="Folz-Donahue K."/>
            <person name="Kukat C."/>
            <person name="Huettel B."/>
            <person name="Schneeberger K."/>
        </authorList>
    </citation>
    <scope>NUCLEOTIDE SEQUENCE [LARGE SCALE GENOMIC DNA]</scope>
    <source>
        <strain evidence="2">SolTubOtavaFocal</strain>
        <tissue evidence="2">Leaves</tissue>
    </source>
</reference>
<evidence type="ECO:0000313" key="3">
    <source>
        <dbReference type="Proteomes" id="UP000826656"/>
    </source>
</evidence>
<dbReference type="EMBL" id="JAIVGD010000015">
    <property type="protein sequence ID" value="KAH0757806.1"/>
    <property type="molecule type" value="Genomic_DNA"/>
</dbReference>
<protein>
    <submittedName>
        <fullName evidence="2">Uncharacterized protein</fullName>
    </submittedName>
</protein>
<proteinExistence type="predicted"/>
<name>A0ABQ7V353_SOLTU</name>
<comment type="caution">
    <text evidence="2">The sequence shown here is derived from an EMBL/GenBank/DDBJ whole genome shotgun (WGS) entry which is preliminary data.</text>
</comment>
<dbReference type="Proteomes" id="UP000826656">
    <property type="component" value="Unassembled WGS sequence"/>
</dbReference>
<evidence type="ECO:0000313" key="1">
    <source>
        <dbReference type="EMBL" id="KAH0757802.1"/>
    </source>
</evidence>
<dbReference type="EMBL" id="JAIVGD010000015">
    <property type="protein sequence ID" value="KAH0757802.1"/>
    <property type="molecule type" value="Genomic_DNA"/>
</dbReference>
<gene>
    <name evidence="1" type="ORF">KY290_021295</name>
    <name evidence="2" type="ORF">KY290_021299</name>
</gene>
<organism evidence="2 3">
    <name type="scientific">Solanum tuberosum</name>
    <name type="common">Potato</name>
    <dbReference type="NCBI Taxonomy" id="4113"/>
    <lineage>
        <taxon>Eukaryota</taxon>
        <taxon>Viridiplantae</taxon>
        <taxon>Streptophyta</taxon>
        <taxon>Embryophyta</taxon>
        <taxon>Tracheophyta</taxon>
        <taxon>Spermatophyta</taxon>
        <taxon>Magnoliopsida</taxon>
        <taxon>eudicotyledons</taxon>
        <taxon>Gunneridae</taxon>
        <taxon>Pentapetalae</taxon>
        <taxon>asterids</taxon>
        <taxon>lamiids</taxon>
        <taxon>Solanales</taxon>
        <taxon>Solanaceae</taxon>
        <taxon>Solanoideae</taxon>
        <taxon>Solaneae</taxon>
        <taxon>Solanum</taxon>
    </lineage>
</organism>
<accession>A0ABQ7V353</accession>
<keyword evidence="3" id="KW-1185">Reference proteome</keyword>
<evidence type="ECO:0000313" key="2">
    <source>
        <dbReference type="EMBL" id="KAH0757806.1"/>
    </source>
</evidence>
<sequence length="80" mass="9173">MEVFDSEMSVHEFALKVMLKGKIGAQSSFQLEPKDNWNHAFPSNMLEATGIDMAFIVKPTIQEMENLQSDLLFAEIRMQH</sequence>